<dbReference type="Proteomes" id="UP000667802">
    <property type="component" value="Unassembled WGS sequence"/>
</dbReference>
<name>A0AAP5MCM7_9CYAN</name>
<dbReference type="AlphaFoldDB" id="A0AAP5MCM7"/>
<protein>
    <submittedName>
        <fullName evidence="1">DUF1822 family protein</fullName>
    </submittedName>
</protein>
<evidence type="ECO:0000313" key="2">
    <source>
        <dbReference type="Proteomes" id="UP000667802"/>
    </source>
</evidence>
<comment type="caution">
    <text evidence="1">The sequence shown here is derived from an EMBL/GenBank/DDBJ whole genome shotgun (WGS) entry which is preliminary data.</text>
</comment>
<gene>
    <name evidence="1" type="ORF">G7B40_033145</name>
</gene>
<dbReference type="RefSeq" id="WP_208341298.1">
    <property type="nucleotide sequence ID" value="NZ_CAWQFN010000855.1"/>
</dbReference>
<proteinExistence type="predicted"/>
<accession>A0AAP5MCM7</accession>
<sequence>MRNNQSITNPKLEPWTFIVSLAITAHSLAEKFLHYHSSPQLGKQVYINTLAVYAVNIYLQYRGFETDWENSDSWNPVMQKLMNVADLIVQNHGKLECRPVLPEAEVVSVPPEVWSERIGYVAVQLDESLRQATVLGFVDKVSKSEIPISELRSLGELPEYLNKIRPAITLSQWFENVFEKGWEALETILTTEPTEAVFNFRSCPQAEVQEVKRCKLIELGNSERLVAMIITLTSELEEVIHIVVQVQPPDTQTYLPDNLQVLLLNEDEEAIMDIHSGRENKTIQLEFTGELGDHFSIKIVLDNTSIIENFVI</sequence>
<keyword evidence="2" id="KW-1185">Reference proteome</keyword>
<dbReference type="EMBL" id="JAALHA020000024">
    <property type="protein sequence ID" value="MDR9899372.1"/>
    <property type="molecule type" value="Genomic_DNA"/>
</dbReference>
<reference evidence="2" key="1">
    <citation type="journal article" date="2021" name="Science">
        <title>Hunting the eagle killer: A cyanobacterial neurotoxin causes vacuolar myelinopathy.</title>
        <authorList>
            <person name="Breinlinger S."/>
            <person name="Phillips T.J."/>
            <person name="Haram B.N."/>
            <person name="Mares J."/>
            <person name="Martinez Yerena J.A."/>
            <person name="Hrouzek P."/>
            <person name="Sobotka R."/>
            <person name="Henderson W.M."/>
            <person name="Schmieder P."/>
            <person name="Williams S.M."/>
            <person name="Lauderdale J.D."/>
            <person name="Wilde H.D."/>
            <person name="Gerrin W."/>
            <person name="Kust A."/>
            <person name="Washington J.W."/>
            <person name="Wagner C."/>
            <person name="Geier B."/>
            <person name="Liebeke M."/>
            <person name="Enke H."/>
            <person name="Niedermeyer T.H.J."/>
            <person name="Wilde S.B."/>
        </authorList>
    </citation>
    <scope>NUCLEOTIDE SEQUENCE [LARGE SCALE GENOMIC DNA]</scope>
    <source>
        <strain evidence="2">Thurmond2011</strain>
    </source>
</reference>
<dbReference type="Pfam" id="PF08852">
    <property type="entry name" value="DUF1822"/>
    <property type="match status" value="1"/>
</dbReference>
<organism evidence="1 2">
    <name type="scientific">Aetokthonos hydrillicola Thurmond2011</name>
    <dbReference type="NCBI Taxonomy" id="2712845"/>
    <lineage>
        <taxon>Bacteria</taxon>
        <taxon>Bacillati</taxon>
        <taxon>Cyanobacteriota</taxon>
        <taxon>Cyanophyceae</taxon>
        <taxon>Nostocales</taxon>
        <taxon>Hapalosiphonaceae</taxon>
        <taxon>Aetokthonos</taxon>
    </lineage>
</organism>
<dbReference type="InterPro" id="IPR014951">
    <property type="entry name" value="DUF1822"/>
</dbReference>
<evidence type="ECO:0000313" key="1">
    <source>
        <dbReference type="EMBL" id="MDR9899372.1"/>
    </source>
</evidence>